<name>A0ABV9L6X8_9FLAO</name>
<protein>
    <submittedName>
        <fullName evidence="1">Uncharacterized protein</fullName>
    </submittedName>
</protein>
<sequence>METSLPLSIDLYHNDVKVWKSNISLINHEIAFIENLTNSYIFEPRTPNLFEKLEHFKTHIRKIKNRLDTLVQSLTKHDAELSGMLECDTVSCDVFFETKHLSIKEEYRDFIDTYSEIKTEIFNYCGAILKSNKSQDNK</sequence>
<gene>
    <name evidence="1" type="ORF">ACFO5T_05505</name>
</gene>
<proteinExistence type="predicted"/>
<organism evidence="1 2">
    <name type="scientific">Dokdonia genika</name>
    <dbReference type="NCBI Taxonomy" id="308113"/>
    <lineage>
        <taxon>Bacteria</taxon>
        <taxon>Pseudomonadati</taxon>
        <taxon>Bacteroidota</taxon>
        <taxon>Flavobacteriia</taxon>
        <taxon>Flavobacteriales</taxon>
        <taxon>Flavobacteriaceae</taxon>
        <taxon>Dokdonia</taxon>
    </lineage>
</organism>
<dbReference type="EMBL" id="JBHSHB010000008">
    <property type="protein sequence ID" value="MFC4689879.1"/>
    <property type="molecule type" value="Genomic_DNA"/>
</dbReference>
<evidence type="ECO:0000313" key="1">
    <source>
        <dbReference type="EMBL" id="MFC4689879.1"/>
    </source>
</evidence>
<dbReference type="RefSeq" id="WP_380032656.1">
    <property type="nucleotide sequence ID" value="NZ_JBHSHB010000008.1"/>
</dbReference>
<accession>A0ABV9L6X8</accession>
<dbReference type="Proteomes" id="UP001595878">
    <property type="component" value="Unassembled WGS sequence"/>
</dbReference>
<comment type="caution">
    <text evidence="1">The sequence shown here is derived from an EMBL/GenBank/DDBJ whole genome shotgun (WGS) entry which is preliminary data.</text>
</comment>
<reference evidence="2" key="1">
    <citation type="journal article" date="2019" name="Int. J. Syst. Evol. Microbiol.">
        <title>The Global Catalogue of Microorganisms (GCM) 10K type strain sequencing project: providing services to taxonomists for standard genome sequencing and annotation.</title>
        <authorList>
            <consortium name="The Broad Institute Genomics Platform"/>
            <consortium name="The Broad Institute Genome Sequencing Center for Infectious Disease"/>
            <person name="Wu L."/>
            <person name="Ma J."/>
        </authorList>
    </citation>
    <scope>NUCLEOTIDE SEQUENCE [LARGE SCALE GENOMIC DNA]</scope>
    <source>
        <strain evidence="2">CGMCC 4.7427</strain>
    </source>
</reference>
<evidence type="ECO:0000313" key="2">
    <source>
        <dbReference type="Proteomes" id="UP001595878"/>
    </source>
</evidence>
<keyword evidence="2" id="KW-1185">Reference proteome</keyword>